<accession>A0AAE1DEM2</accession>
<proteinExistence type="predicted"/>
<evidence type="ECO:0000313" key="2">
    <source>
        <dbReference type="Proteomes" id="UP001283361"/>
    </source>
</evidence>
<dbReference type="AlphaFoldDB" id="A0AAE1DEM2"/>
<keyword evidence="2" id="KW-1185">Reference proteome</keyword>
<gene>
    <name evidence="1" type="ORF">RRG08_042412</name>
</gene>
<reference evidence="1" key="1">
    <citation type="journal article" date="2023" name="G3 (Bethesda)">
        <title>A reference genome for the long-term kleptoplast-retaining sea slug Elysia crispata morphotype clarki.</title>
        <authorList>
            <person name="Eastman K.E."/>
            <person name="Pendleton A.L."/>
            <person name="Shaikh M.A."/>
            <person name="Suttiyut T."/>
            <person name="Ogas R."/>
            <person name="Tomko P."/>
            <person name="Gavelis G."/>
            <person name="Widhalm J.R."/>
            <person name="Wisecaver J.H."/>
        </authorList>
    </citation>
    <scope>NUCLEOTIDE SEQUENCE</scope>
    <source>
        <strain evidence="1">ECLA1</strain>
    </source>
</reference>
<sequence>MENLSDGSGPQVTIDSFLIRCWEWKKCQSLSRLYMGRNYDCSMVEDTMAAGLLPIAITVANEIVPFKVL</sequence>
<organism evidence="1 2">
    <name type="scientific">Elysia crispata</name>
    <name type="common">lettuce slug</name>
    <dbReference type="NCBI Taxonomy" id="231223"/>
    <lineage>
        <taxon>Eukaryota</taxon>
        <taxon>Metazoa</taxon>
        <taxon>Spiralia</taxon>
        <taxon>Lophotrochozoa</taxon>
        <taxon>Mollusca</taxon>
        <taxon>Gastropoda</taxon>
        <taxon>Heterobranchia</taxon>
        <taxon>Euthyneura</taxon>
        <taxon>Panpulmonata</taxon>
        <taxon>Sacoglossa</taxon>
        <taxon>Placobranchoidea</taxon>
        <taxon>Plakobranchidae</taxon>
        <taxon>Elysia</taxon>
    </lineage>
</organism>
<dbReference type="Proteomes" id="UP001283361">
    <property type="component" value="Unassembled WGS sequence"/>
</dbReference>
<dbReference type="EMBL" id="JAWDGP010004208">
    <property type="protein sequence ID" value="KAK3766633.1"/>
    <property type="molecule type" value="Genomic_DNA"/>
</dbReference>
<protein>
    <submittedName>
        <fullName evidence="1">Uncharacterized protein</fullName>
    </submittedName>
</protein>
<evidence type="ECO:0000313" key="1">
    <source>
        <dbReference type="EMBL" id="KAK3766633.1"/>
    </source>
</evidence>
<comment type="caution">
    <text evidence="1">The sequence shown here is derived from an EMBL/GenBank/DDBJ whole genome shotgun (WGS) entry which is preliminary data.</text>
</comment>
<name>A0AAE1DEM2_9GAST</name>